<dbReference type="PANTHER" id="PTHR33377">
    <property type="entry name" value="OS10G0134700 PROTEIN-RELATED"/>
    <property type="match status" value="1"/>
</dbReference>
<evidence type="ECO:0000313" key="2">
    <source>
        <dbReference type="Proteomes" id="UP000636709"/>
    </source>
</evidence>
<gene>
    <name evidence="1" type="ORF">HU200_048718</name>
</gene>
<dbReference type="AlphaFoldDB" id="A0A835AVN6"/>
<comment type="caution">
    <text evidence="1">The sequence shown here is derived from an EMBL/GenBank/DDBJ whole genome shotgun (WGS) entry which is preliminary data.</text>
</comment>
<dbReference type="SMART" id="SM01157">
    <property type="entry name" value="DUF1719"/>
    <property type="match status" value="1"/>
</dbReference>
<dbReference type="PANTHER" id="PTHR33377:SF99">
    <property type="entry name" value="OSJNBB0004G23.8-LIKE PROTEIN"/>
    <property type="match status" value="1"/>
</dbReference>
<dbReference type="EMBL" id="JACEFO010002208">
    <property type="protein sequence ID" value="KAF8673170.1"/>
    <property type="molecule type" value="Genomic_DNA"/>
</dbReference>
<keyword evidence="2" id="KW-1185">Reference proteome</keyword>
<evidence type="ECO:0000313" key="1">
    <source>
        <dbReference type="EMBL" id="KAF8673170.1"/>
    </source>
</evidence>
<sequence length="564" mass="63131">MAETLSSAVAQEAVHHVVHKLKETYEHSSTFTAKKSIERMEMAHIRLEAALEASRQWSISSAPLLRWRSKLKRATQECDHTLRRCKRRLQEEKESYSLPSVVARAAMSLVSSIFGHGGDEEVGGSASAMRRFEWFADSASEFLRYVEIGGSTPWRFVFFDSALVRHLLEGKGTKNCFVHGGQHLSFVLQPFSASECGMECTLIFSHKDGDAPEDNFLLSLNLRLSESTNIIGVVVRCMELFAPHLSSTAEAVKTKLTQLPMQDLRWVPDAHVIPVRDEHWDNLYTIFSKWCRPNPLCCQQQHQSYNTQRYAAGSSSAEPLVSDIYLEPVIQVYCLGHVTLPAENNRQLSATTVDSGANDSPYLKLGCMFWPHTSSEDLSPAVGGAAIEMVNGEPTQCGLYANISFGQLGEIMLPKVVDCLCGDMAATSYQTIWRSKHGHAYLQAEQTSWWSSTRKEDGGARRRKNINRSWTSENSEFMNSWIVHAPAQLQDSTVDWVQKQSHLPLPLLWKTTSCTHDCPIMLSSLQVLKSLARKIKSLNKGLNDTIDDDHCDDANIAVKARSHG</sequence>
<dbReference type="OrthoDB" id="688242at2759"/>
<organism evidence="1 2">
    <name type="scientific">Digitaria exilis</name>
    <dbReference type="NCBI Taxonomy" id="1010633"/>
    <lineage>
        <taxon>Eukaryota</taxon>
        <taxon>Viridiplantae</taxon>
        <taxon>Streptophyta</taxon>
        <taxon>Embryophyta</taxon>
        <taxon>Tracheophyta</taxon>
        <taxon>Spermatophyta</taxon>
        <taxon>Magnoliopsida</taxon>
        <taxon>Liliopsida</taxon>
        <taxon>Poales</taxon>
        <taxon>Poaceae</taxon>
        <taxon>PACMAD clade</taxon>
        <taxon>Panicoideae</taxon>
        <taxon>Panicodae</taxon>
        <taxon>Paniceae</taxon>
        <taxon>Anthephorinae</taxon>
        <taxon>Digitaria</taxon>
    </lineage>
</organism>
<reference evidence="1" key="1">
    <citation type="submission" date="2020-07" db="EMBL/GenBank/DDBJ databases">
        <title>Genome sequence and genetic diversity analysis of an under-domesticated orphan crop, white fonio (Digitaria exilis).</title>
        <authorList>
            <person name="Bennetzen J.L."/>
            <person name="Chen S."/>
            <person name="Ma X."/>
            <person name="Wang X."/>
            <person name="Yssel A.E.J."/>
            <person name="Chaluvadi S.R."/>
            <person name="Johnson M."/>
            <person name="Gangashetty P."/>
            <person name="Hamidou F."/>
            <person name="Sanogo M.D."/>
            <person name="Zwaenepoel A."/>
            <person name="Wallace J."/>
            <person name="Van De Peer Y."/>
            <person name="Van Deynze A."/>
        </authorList>
    </citation>
    <scope>NUCLEOTIDE SEQUENCE</scope>
    <source>
        <tissue evidence="1">Leaves</tissue>
    </source>
</reference>
<protein>
    <submittedName>
        <fullName evidence="1">Uncharacterized protein</fullName>
    </submittedName>
</protein>
<dbReference type="Pfam" id="PF08224">
    <property type="entry name" value="DUF1719"/>
    <property type="match status" value="1"/>
</dbReference>
<dbReference type="InterPro" id="IPR013181">
    <property type="entry name" value="DUF1719"/>
</dbReference>
<proteinExistence type="predicted"/>
<dbReference type="Proteomes" id="UP000636709">
    <property type="component" value="Unassembled WGS sequence"/>
</dbReference>
<accession>A0A835AVN6</accession>
<name>A0A835AVN6_9POAL</name>